<dbReference type="RefSeq" id="WP_147882705.1">
    <property type="nucleotide sequence ID" value="NZ_VOUQ01000022.1"/>
</dbReference>
<organism evidence="1 2">
    <name type="scientific">Serratia marcescens</name>
    <dbReference type="NCBI Taxonomy" id="615"/>
    <lineage>
        <taxon>Bacteria</taxon>
        <taxon>Pseudomonadati</taxon>
        <taxon>Pseudomonadota</taxon>
        <taxon>Gammaproteobacteria</taxon>
        <taxon>Enterobacterales</taxon>
        <taxon>Yersiniaceae</taxon>
        <taxon>Serratia</taxon>
    </lineage>
</organism>
<reference evidence="1 2" key="1">
    <citation type="submission" date="2019-07" db="EMBL/GenBank/DDBJ databases">
        <title>Serratia strains were isolated from fresh produce.</title>
        <authorList>
            <person name="Cho G.-S."/>
            <person name="Stein M."/>
            <person name="Lee W."/>
            <person name="Suh S.H."/>
            <person name="Franz C.M.A.P."/>
        </authorList>
    </citation>
    <scope>NUCLEOTIDE SEQUENCE [LARGE SCALE GENOMIC DNA]</scope>
    <source>
        <strain evidence="1 2">S16</strain>
    </source>
</reference>
<sequence length="100" mass="11071">MSKTNNPSSLRQQLETTLDFISRAALGHDIGHCVHFANKAEAELRCAIDALAAVKKQERDDLIAVFNQHIETSGLDDDCLVTVLECREALKHAAELREAK</sequence>
<dbReference type="Proteomes" id="UP000321126">
    <property type="component" value="Unassembled WGS sequence"/>
</dbReference>
<evidence type="ECO:0000313" key="1">
    <source>
        <dbReference type="EMBL" id="TXE26193.1"/>
    </source>
</evidence>
<dbReference type="EMBL" id="VOUQ01000022">
    <property type="protein sequence ID" value="TXE26193.1"/>
    <property type="molecule type" value="Genomic_DNA"/>
</dbReference>
<dbReference type="AlphaFoldDB" id="A0A5C7BPW3"/>
<gene>
    <name evidence="1" type="ORF">FOT62_23485</name>
</gene>
<accession>A0A5C7BPW3</accession>
<protein>
    <submittedName>
        <fullName evidence="1">Uncharacterized protein</fullName>
    </submittedName>
</protein>
<proteinExistence type="predicted"/>
<name>A0A5C7BPW3_SERMA</name>
<evidence type="ECO:0000313" key="2">
    <source>
        <dbReference type="Proteomes" id="UP000321126"/>
    </source>
</evidence>
<comment type="caution">
    <text evidence="1">The sequence shown here is derived from an EMBL/GenBank/DDBJ whole genome shotgun (WGS) entry which is preliminary data.</text>
</comment>